<feature type="domain" description="Integrase core" evidence="1">
    <location>
        <begin position="9"/>
        <end position="99"/>
    </location>
</feature>
<dbReference type="EMBL" id="ML179175">
    <property type="protein sequence ID" value="THU96508.1"/>
    <property type="molecule type" value="Genomic_DNA"/>
</dbReference>
<dbReference type="Pfam" id="PF24764">
    <property type="entry name" value="rva_4"/>
    <property type="match status" value="1"/>
</dbReference>
<accession>A0A4S8M449</accession>
<sequence length="197" mass="23288">MSRWGEVISVHNTRIERLWYDVTQGFGKKWYRFFLDFEHNHGLDPSNPSHIWLLHHLFLQCIQYDAQEWAEIWNNHHVTINGERERSPCDIFFFSQIQDVHEYGIDWQVINDSDLMAHLLHHNPDEWHYQQGNPMAAGPEAYSCVDVEPSNCPLTLEEVHFLDSELASHIDCSSRDMAIRCLVWDYALDICNSFFVP</sequence>
<gene>
    <name evidence="2" type="ORF">K435DRAFT_819431</name>
</gene>
<organism evidence="2 3">
    <name type="scientific">Dendrothele bispora (strain CBS 962.96)</name>
    <dbReference type="NCBI Taxonomy" id="1314807"/>
    <lineage>
        <taxon>Eukaryota</taxon>
        <taxon>Fungi</taxon>
        <taxon>Dikarya</taxon>
        <taxon>Basidiomycota</taxon>
        <taxon>Agaricomycotina</taxon>
        <taxon>Agaricomycetes</taxon>
        <taxon>Agaricomycetidae</taxon>
        <taxon>Agaricales</taxon>
        <taxon>Agaricales incertae sedis</taxon>
        <taxon>Dendrothele</taxon>
    </lineage>
</organism>
<protein>
    <recommendedName>
        <fullName evidence="1">Integrase core domain-containing protein</fullName>
    </recommendedName>
</protein>
<name>A0A4S8M449_DENBC</name>
<dbReference type="Proteomes" id="UP000297245">
    <property type="component" value="Unassembled WGS sequence"/>
</dbReference>
<dbReference type="InterPro" id="IPR058913">
    <property type="entry name" value="Integrase_dom_put"/>
</dbReference>
<reference evidence="2 3" key="1">
    <citation type="journal article" date="2019" name="Nat. Ecol. Evol.">
        <title>Megaphylogeny resolves global patterns of mushroom evolution.</title>
        <authorList>
            <person name="Varga T."/>
            <person name="Krizsan K."/>
            <person name="Foldi C."/>
            <person name="Dima B."/>
            <person name="Sanchez-Garcia M."/>
            <person name="Sanchez-Ramirez S."/>
            <person name="Szollosi G.J."/>
            <person name="Szarkandi J.G."/>
            <person name="Papp V."/>
            <person name="Albert L."/>
            <person name="Andreopoulos W."/>
            <person name="Angelini C."/>
            <person name="Antonin V."/>
            <person name="Barry K.W."/>
            <person name="Bougher N.L."/>
            <person name="Buchanan P."/>
            <person name="Buyck B."/>
            <person name="Bense V."/>
            <person name="Catcheside P."/>
            <person name="Chovatia M."/>
            <person name="Cooper J."/>
            <person name="Damon W."/>
            <person name="Desjardin D."/>
            <person name="Finy P."/>
            <person name="Geml J."/>
            <person name="Haridas S."/>
            <person name="Hughes K."/>
            <person name="Justo A."/>
            <person name="Karasinski D."/>
            <person name="Kautmanova I."/>
            <person name="Kiss B."/>
            <person name="Kocsube S."/>
            <person name="Kotiranta H."/>
            <person name="LaButti K.M."/>
            <person name="Lechner B.E."/>
            <person name="Liimatainen K."/>
            <person name="Lipzen A."/>
            <person name="Lukacs Z."/>
            <person name="Mihaltcheva S."/>
            <person name="Morgado L.N."/>
            <person name="Niskanen T."/>
            <person name="Noordeloos M.E."/>
            <person name="Ohm R.A."/>
            <person name="Ortiz-Santana B."/>
            <person name="Ovrebo C."/>
            <person name="Racz N."/>
            <person name="Riley R."/>
            <person name="Savchenko A."/>
            <person name="Shiryaev A."/>
            <person name="Soop K."/>
            <person name="Spirin V."/>
            <person name="Szebenyi C."/>
            <person name="Tomsovsky M."/>
            <person name="Tulloss R.E."/>
            <person name="Uehling J."/>
            <person name="Grigoriev I.V."/>
            <person name="Vagvolgyi C."/>
            <person name="Papp T."/>
            <person name="Martin F.M."/>
            <person name="Miettinen O."/>
            <person name="Hibbett D.S."/>
            <person name="Nagy L.G."/>
        </authorList>
    </citation>
    <scope>NUCLEOTIDE SEQUENCE [LARGE SCALE GENOMIC DNA]</scope>
    <source>
        <strain evidence="2 3">CBS 962.96</strain>
    </source>
</reference>
<keyword evidence="3" id="KW-1185">Reference proteome</keyword>
<evidence type="ECO:0000313" key="3">
    <source>
        <dbReference type="Proteomes" id="UP000297245"/>
    </source>
</evidence>
<proteinExistence type="predicted"/>
<evidence type="ECO:0000313" key="2">
    <source>
        <dbReference type="EMBL" id="THU96508.1"/>
    </source>
</evidence>
<dbReference type="AlphaFoldDB" id="A0A4S8M449"/>
<dbReference type="OrthoDB" id="3353107at2759"/>
<evidence type="ECO:0000259" key="1">
    <source>
        <dbReference type="Pfam" id="PF24764"/>
    </source>
</evidence>